<dbReference type="Proteomes" id="UP000678499">
    <property type="component" value="Unassembled WGS sequence"/>
</dbReference>
<name>A0A7R9BCF2_9CRUS</name>
<dbReference type="GO" id="GO:0000981">
    <property type="term" value="F:DNA-binding transcription factor activity, RNA polymerase II-specific"/>
    <property type="evidence" value="ECO:0007669"/>
    <property type="project" value="TreeGrafter"/>
</dbReference>
<feature type="compositionally biased region" description="Low complexity" evidence="1">
    <location>
        <begin position="54"/>
        <end position="66"/>
    </location>
</feature>
<sequence length="363" mass="40777">MGSFAQGALPNTEHHQHQSRDRSPLRLVDKEPVVDYRCYGNKIGGGDRGAESAQHPQQQEQQQHQQHNVDGFDAHRQHLVHPCMSPQNHLTPLVPEPGHHQHHHHHHHPGIHLPGYPPDTGLERGSHQQHHHHHLHHAPPTVDFAAMPSAFVAHQPGSSSTAVADDGGPCSRYDPAAAAVAVAMQHHPLGYPYHADEVYFDCNDEDGVFYHNGAPYRVQRHAANIRERKRMLRDEQAVSPSERPPLFASPRINSINSAFEELRLHVPTFPYEKRLSKIDTLRLAIAYIALLRDLLNCGELDPVTFIAKCLRGEITGHRTQDWNTSDLTARLTWINWENLGVNPSCRAAFAAMSFQNQQDHGGI</sequence>
<feature type="region of interest" description="Disordered" evidence="1">
    <location>
        <begin position="1"/>
        <end position="68"/>
    </location>
</feature>
<accession>A0A7R9BCF2</accession>
<gene>
    <name evidence="3" type="ORF">NMOB1V02_LOCUS497</name>
</gene>
<dbReference type="InterPro" id="IPR036638">
    <property type="entry name" value="HLH_DNA-bd_sf"/>
</dbReference>
<dbReference type="SMART" id="SM00353">
    <property type="entry name" value="HLH"/>
    <property type="match status" value="1"/>
</dbReference>
<dbReference type="GO" id="GO:0000977">
    <property type="term" value="F:RNA polymerase II transcription regulatory region sequence-specific DNA binding"/>
    <property type="evidence" value="ECO:0007669"/>
    <property type="project" value="TreeGrafter"/>
</dbReference>
<dbReference type="EMBL" id="OA882081">
    <property type="protein sequence ID" value="CAD7272568.1"/>
    <property type="molecule type" value="Genomic_DNA"/>
</dbReference>
<feature type="compositionally biased region" description="Basic residues" evidence="1">
    <location>
        <begin position="127"/>
        <end position="136"/>
    </location>
</feature>
<dbReference type="OrthoDB" id="6125763at2759"/>
<dbReference type="SUPFAM" id="SSF47459">
    <property type="entry name" value="HLH, helix-loop-helix DNA-binding domain"/>
    <property type="match status" value="1"/>
</dbReference>
<dbReference type="CDD" id="cd11416">
    <property type="entry name" value="bHLH_TS_ceHLH13_like"/>
    <property type="match status" value="1"/>
</dbReference>
<dbReference type="AlphaFoldDB" id="A0A7R9BCF2"/>
<dbReference type="InterPro" id="IPR050283">
    <property type="entry name" value="E-box_TF_Regulators"/>
</dbReference>
<evidence type="ECO:0000256" key="1">
    <source>
        <dbReference type="SAM" id="MobiDB-lite"/>
    </source>
</evidence>
<evidence type="ECO:0000259" key="2">
    <source>
        <dbReference type="PROSITE" id="PS50888"/>
    </source>
</evidence>
<dbReference type="GO" id="GO:0046983">
    <property type="term" value="F:protein dimerization activity"/>
    <property type="evidence" value="ECO:0007669"/>
    <property type="project" value="InterPro"/>
</dbReference>
<dbReference type="EMBL" id="CAJPEX010000044">
    <property type="protein sequence ID" value="CAG0912720.1"/>
    <property type="molecule type" value="Genomic_DNA"/>
</dbReference>
<dbReference type="PANTHER" id="PTHR23349">
    <property type="entry name" value="BASIC HELIX-LOOP-HELIX TRANSCRIPTION FACTOR, TWIST"/>
    <property type="match status" value="1"/>
</dbReference>
<protein>
    <recommendedName>
        <fullName evidence="2">BHLH domain-containing protein</fullName>
    </recommendedName>
</protein>
<reference evidence="3" key="1">
    <citation type="submission" date="2020-11" db="EMBL/GenBank/DDBJ databases">
        <authorList>
            <person name="Tran Van P."/>
        </authorList>
    </citation>
    <scope>NUCLEOTIDE SEQUENCE</scope>
</reference>
<dbReference type="Pfam" id="PF00010">
    <property type="entry name" value="HLH"/>
    <property type="match status" value="1"/>
</dbReference>
<dbReference type="InterPro" id="IPR011598">
    <property type="entry name" value="bHLH_dom"/>
</dbReference>
<dbReference type="PROSITE" id="PS50888">
    <property type="entry name" value="BHLH"/>
    <property type="match status" value="1"/>
</dbReference>
<organism evidence="3">
    <name type="scientific">Notodromas monacha</name>
    <dbReference type="NCBI Taxonomy" id="399045"/>
    <lineage>
        <taxon>Eukaryota</taxon>
        <taxon>Metazoa</taxon>
        <taxon>Ecdysozoa</taxon>
        <taxon>Arthropoda</taxon>
        <taxon>Crustacea</taxon>
        <taxon>Oligostraca</taxon>
        <taxon>Ostracoda</taxon>
        <taxon>Podocopa</taxon>
        <taxon>Podocopida</taxon>
        <taxon>Cypridocopina</taxon>
        <taxon>Cypridoidea</taxon>
        <taxon>Cyprididae</taxon>
        <taxon>Notodromas</taxon>
    </lineage>
</organism>
<feature type="compositionally biased region" description="Basic and acidic residues" evidence="1">
    <location>
        <begin position="12"/>
        <end position="34"/>
    </location>
</feature>
<dbReference type="PANTHER" id="PTHR23349:SF97">
    <property type="entry name" value="BHLH DOMAIN-CONTAINING PROTEIN"/>
    <property type="match status" value="1"/>
</dbReference>
<dbReference type="Gene3D" id="4.10.280.10">
    <property type="entry name" value="Helix-loop-helix DNA-binding domain"/>
    <property type="match status" value="1"/>
</dbReference>
<evidence type="ECO:0000313" key="3">
    <source>
        <dbReference type="EMBL" id="CAD7272568.1"/>
    </source>
</evidence>
<feature type="compositionally biased region" description="Basic residues" evidence="1">
    <location>
        <begin position="100"/>
        <end position="110"/>
    </location>
</feature>
<feature type="domain" description="BHLH" evidence="2">
    <location>
        <begin position="239"/>
        <end position="291"/>
    </location>
</feature>
<evidence type="ECO:0000313" key="4">
    <source>
        <dbReference type="Proteomes" id="UP000678499"/>
    </source>
</evidence>
<feature type="region of interest" description="Disordered" evidence="1">
    <location>
        <begin position="92"/>
        <end position="136"/>
    </location>
</feature>
<dbReference type="GO" id="GO:0032502">
    <property type="term" value="P:developmental process"/>
    <property type="evidence" value="ECO:0007669"/>
    <property type="project" value="TreeGrafter"/>
</dbReference>
<keyword evidence="4" id="KW-1185">Reference proteome</keyword>
<proteinExistence type="predicted"/>